<dbReference type="Proteomes" id="UP000034627">
    <property type="component" value="Unassembled WGS sequence"/>
</dbReference>
<dbReference type="InterPro" id="IPR018649">
    <property type="entry name" value="SHOCT"/>
</dbReference>
<dbReference type="Pfam" id="PF09851">
    <property type="entry name" value="SHOCT"/>
    <property type="match status" value="1"/>
</dbReference>
<comment type="caution">
    <text evidence="2">The sequence shown here is derived from an EMBL/GenBank/DDBJ whole genome shotgun (WGS) entry which is preliminary data.</text>
</comment>
<dbReference type="AlphaFoldDB" id="A0A0G0S1N4"/>
<dbReference type="PATRIC" id="fig|1618601.3.peg.107"/>
<evidence type="ECO:0000313" key="3">
    <source>
        <dbReference type="Proteomes" id="UP000034627"/>
    </source>
</evidence>
<protein>
    <recommendedName>
        <fullName evidence="1">SHOCT domain-containing protein</fullName>
    </recommendedName>
</protein>
<dbReference type="EMBL" id="LBYR01000004">
    <property type="protein sequence ID" value="KKR56131.1"/>
    <property type="molecule type" value="Genomic_DNA"/>
</dbReference>
<accession>A0A0G0S1N4</accession>
<proteinExistence type="predicted"/>
<name>A0A0G0S1N4_9BACT</name>
<evidence type="ECO:0000259" key="1">
    <source>
        <dbReference type="Pfam" id="PF09851"/>
    </source>
</evidence>
<reference evidence="2 3" key="1">
    <citation type="journal article" date="2015" name="Nature">
        <title>rRNA introns, odd ribosomes, and small enigmatic genomes across a large radiation of phyla.</title>
        <authorList>
            <person name="Brown C.T."/>
            <person name="Hug L.A."/>
            <person name="Thomas B.C."/>
            <person name="Sharon I."/>
            <person name="Castelle C.J."/>
            <person name="Singh A."/>
            <person name="Wilkins M.J."/>
            <person name="Williams K.H."/>
            <person name="Banfield J.F."/>
        </authorList>
    </citation>
    <scope>NUCLEOTIDE SEQUENCE [LARGE SCALE GENOMIC DNA]</scope>
</reference>
<feature type="domain" description="SHOCT" evidence="1">
    <location>
        <begin position="152"/>
        <end position="177"/>
    </location>
</feature>
<organism evidence="2 3">
    <name type="scientific">Candidatus Woesebacteria bacterium GW2011_GWF1_40_24</name>
    <dbReference type="NCBI Taxonomy" id="1618601"/>
    <lineage>
        <taxon>Bacteria</taxon>
        <taxon>Candidatus Woeseibacteriota</taxon>
    </lineage>
</organism>
<sequence length="179" mass="20010">MDKVNLIENLGNRGEKLINSNLHERENIELKIKGTYGEAVVLTNKRLYVLKWGYFAGSFLGGRSLGFEFKDITGVELKTGILTGTLEILTPATQNAQKSIWGTGNRNATTSDNVVTFTRDMFDKFKESVKVIRGKINQTSTKTKSEGSIHDLEKLAQLKDKGIITKEEFEAKKKQILGL</sequence>
<evidence type="ECO:0000313" key="2">
    <source>
        <dbReference type="EMBL" id="KKR56131.1"/>
    </source>
</evidence>
<gene>
    <name evidence="2" type="ORF">UT93_C0004G0009</name>
</gene>